<proteinExistence type="predicted"/>
<keyword evidence="3" id="KW-1185">Reference proteome</keyword>
<feature type="transmembrane region" description="Helical" evidence="1">
    <location>
        <begin position="39"/>
        <end position="64"/>
    </location>
</feature>
<dbReference type="Proteomes" id="UP000053372">
    <property type="component" value="Unassembled WGS sequence"/>
</dbReference>
<comment type="caution">
    <text evidence="2">The sequence shown here is derived from an EMBL/GenBank/DDBJ whole genome shotgun (WGS) entry which is preliminary data.</text>
</comment>
<evidence type="ECO:0008006" key="4">
    <source>
        <dbReference type="Google" id="ProtNLM"/>
    </source>
</evidence>
<evidence type="ECO:0000313" key="2">
    <source>
        <dbReference type="EMBL" id="KST62088.1"/>
    </source>
</evidence>
<name>A0A0V7ZC53_9CYAN</name>
<organism evidence="2 3">
    <name type="scientific">Mastigocoleus testarum BC008</name>
    <dbReference type="NCBI Taxonomy" id="371196"/>
    <lineage>
        <taxon>Bacteria</taxon>
        <taxon>Bacillati</taxon>
        <taxon>Cyanobacteriota</taxon>
        <taxon>Cyanophyceae</taxon>
        <taxon>Nostocales</taxon>
        <taxon>Hapalosiphonaceae</taxon>
        <taxon>Mastigocoleus</taxon>
    </lineage>
</organism>
<keyword evidence="1" id="KW-0472">Membrane</keyword>
<evidence type="ECO:0000313" key="3">
    <source>
        <dbReference type="Proteomes" id="UP000053372"/>
    </source>
</evidence>
<evidence type="ECO:0000256" key="1">
    <source>
        <dbReference type="SAM" id="Phobius"/>
    </source>
</evidence>
<accession>A0A0V7ZC53</accession>
<dbReference type="InterPro" id="IPR025067">
    <property type="entry name" value="DUF4079"/>
</dbReference>
<dbReference type="AlphaFoldDB" id="A0A0V7ZC53"/>
<protein>
    <recommendedName>
        <fullName evidence="4">DUF4079 domain-containing protein</fullName>
    </recommendedName>
</protein>
<reference evidence="2 3" key="1">
    <citation type="journal article" date="2015" name="Genome Announc.">
        <title>Draft Genome of the Euendolithic (true boring) Cyanobacterium Mastigocoleus testarum strain BC008.</title>
        <authorList>
            <person name="Guida B.S."/>
            <person name="Garcia-Pichel F."/>
        </authorList>
    </citation>
    <scope>NUCLEOTIDE SEQUENCE [LARGE SCALE GENOMIC DNA]</scope>
    <source>
        <strain evidence="2 3">BC008</strain>
    </source>
</reference>
<feature type="transmembrane region" description="Helical" evidence="1">
    <location>
        <begin position="76"/>
        <end position="96"/>
    </location>
</feature>
<sequence>MGLSVLAYLILAVTGFWIFRARTFQQQQPINPFPLSLPALHFIFGICIVSLVLLLLAIGIVGTYGHYGSLGHSPHLVAGLITVLLVISSAVSALQIRPEKPWFRRVHVTINVMLFFMLVWVSLTGWDVVQKYLP</sequence>
<dbReference type="EMBL" id="LMTZ01000162">
    <property type="protein sequence ID" value="KST62088.1"/>
    <property type="molecule type" value="Genomic_DNA"/>
</dbReference>
<feature type="transmembrane region" description="Helical" evidence="1">
    <location>
        <begin position="108"/>
        <end position="129"/>
    </location>
</feature>
<dbReference type="Pfam" id="PF13301">
    <property type="entry name" value="DUF4079"/>
    <property type="match status" value="1"/>
</dbReference>
<keyword evidence="1" id="KW-1133">Transmembrane helix</keyword>
<keyword evidence="1" id="KW-0812">Transmembrane</keyword>
<gene>
    <name evidence="2" type="ORF">BC008_37180</name>
</gene>